<gene>
    <name evidence="3" type="ORF">GSOID_T00019041001</name>
</gene>
<sequence>MANFASLIYLWPNLNDQLITIGTTLFYLIGLILFIVTKANGGLSLGDTYKTEHISLEEKLADLGIGNCDNFDLTSSYCNRNKQECAEFVQTCMEKSEVVHASAYVSFVFLILALVLAAMSAFFAFQTSRQEEEENYGTYQPNTVPRNGNTIKSDYVPGDNRMQSPLV</sequence>
<keyword evidence="2" id="KW-0812">Transmembrane</keyword>
<dbReference type="EMBL" id="FN654292">
    <property type="protein sequence ID" value="CBY31086.1"/>
    <property type="molecule type" value="Genomic_DNA"/>
</dbReference>
<feature type="transmembrane region" description="Helical" evidence="2">
    <location>
        <begin position="18"/>
        <end position="36"/>
    </location>
</feature>
<protein>
    <submittedName>
        <fullName evidence="3">Uncharacterized protein</fullName>
    </submittedName>
</protein>
<proteinExistence type="predicted"/>
<feature type="transmembrane region" description="Helical" evidence="2">
    <location>
        <begin position="103"/>
        <end position="125"/>
    </location>
</feature>
<dbReference type="AlphaFoldDB" id="E4Y636"/>
<feature type="region of interest" description="Disordered" evidence="1">
    <location>
        <begin position="134"/>
        <end position="167"/>
    </location>
</feature>
<keyword evidence="2" id="KW-1133">Transmembrane helix</keyword>
<keyword evidence="2" id="KW-0472">Membrane</keyword>
<accession>E4Y636</accession>
<organism evidence="3">
    <name type="scientific">Oikopleura dioica</name>
    <name type="common">Tunicate</name>
    <dbReference type="NCBI Taxonomy" id="34765"/>
    <lineage>
        <taxon>Eukaryota</taxon>
        <taxon>Metazoa</taxon>
        <taxon>Chordata</taxon>
        <taxon>Tunicata</taxon>
        <taxon>Appendicularia</taxon>
        <taxon>Copelata</taxon>
        <taxon>Oikopleuridae</taxon>
        <taxon>Oikopleura</taxon>
    </lineage>
</organism>
<feature type="compositionally biased region" description="Polar residues" evidence="1">
    <location>
        <begin position="137"/>
        <end position="152"/>
    </location>
</feature>
<name>E4Y636_OIKDI</name>
<dbReference type="Proteomes" id="UP000011014">
    <property type="component" value="Unassembled WGS sequence"/>
</dbReference>
<reference evidence="3" key="1">
    <citation type="journal article" date="2010" name="Science">
        <title>Plasticity of animal genome architecture unmasked by rapid evolution of a pelagic tunicate.</title>
        <authorList>
            <person name="Denoeud F."/>
            <person name="Henriet S."/>
            <person name="Mungpakdee S."/>
            <person name="Aury J.M."/>
            <person name="Da Silva C."/>
            <person name="Brinkmann H."/>
            <person name="Mikhaleva J."/>
            <person name="Olsen L.C."/>
            <person name="Jubin C."/>
            <person name="Canestro C."/>
            <person name="Bouquet J.M."/>
            <person name="Danks G."/>
            <person name="Poulain J."/>
            <person name="Campsteijn C."/>
            <person name="Adamski M."/>
            <person name="Cross I."/>
            <person name="Yadetie F."/>
            <person name="Muffato M."/>
            <person name="Louis A."/>
            <person name="Butcher S."/>
            <person name="Tsagkogeorga G."/>
            <person name="Konrad A."/>
            <person name="Singh S."/>
            <person name="Jensen M.F."/>
            <person name="Cong E.H."/>
            <person name="Eikeseth-Otteraa H."/>
            <person name="Noel B."/>
            <person name="Anthouard V."/>
            <person name="Porcel B.M."/>
            <person name="Kachouri-Lafond R."/>
            <person name="Nishino A."/>
            <person name="Ugolini M."/>
            <person name="Chourrout P."/>
            <person name="Nishida H."/>
            <person name="Aasland R."/>
            <person name="Huzurbazar S."/>
            <person name="Westhof E."/>
            <person name="Delsuc F."/>
            <person name="Lehrach H."/>
            <person name="Reinhardt R."/>
            <person name="Weissenbach J."/>
            <person name="Roy S.W."/>
            <person name="Artiguenave F."/>
            <person name="Postlethwait J.H."/>
            <person name="Manak J.R."/>
            <person name="Thompson E.M."/>
            <person name="Jaillon O."/>
            <person name="Du Pasquier L."/>
            <person name="Boudinot P."/>
            <person name="Liberles D.A."/>
            <person name="Volff J.N."/>
            <person name="Philippe H."/>
            <person name="Lenhard B."/>
            <person name="Roest Crollius H."/>
            <person name="Wincker P."/>
            <person name="Chourrout D."/>
        </authorList>
    </citation>
    <scope>NUCLEOTIDE SEQUENCE [LARGE SCALE GENOMIC DNA]</scope>
</reference>
<evidence type="ECO:0000256" key="2">
    <source>
        <dbReference type="SAM" id="Phobius"/>
    </source>
</evidence>
<evidence type="ECO:0000313" key="3">
    <source>
        <dbReference type="EMBL" id="CBY31086.1"/>
    </source>
</evidence>
<evidence type="ECO:0000256" key="1">
    <source>
        <dbReference type="SAM" id="MobiDB-lite"/>
    </source>
</evidence>